<name>A0A7J5XRD5_DISMA</name>
<evidence type="ECO:0000256" key="1">
    <source>
        <dbReference type="SAM" id="MobiDB-lite"/>
    </source>
</evidence>
<accession>A0A7J5XRD5</accession>
<evidence type="ECO:0000313" key="2">
    <source>
        <dbReference type="EMBL" id="KAF3839127.1"/>
    </source>
</evidence>
<organism evidence="2 3">
    <name type="scientific">Dissostichus mawsoni</name>
    <name type="common">Antarctic cod</name>
    <dbReference type="NCBI Taxonomy" id="36200"/>
    <lineage>
        <taxon>Eukaryota</taxon>
        <taxon>Metazoa</taxon>
        <taxon>Chordata</taxon>
        <taxon>Craniata</taxon>
        <taxon>Vertebrata</taxon>
        <taxon>Euteleostomi</taxon>
        <taxon>Actinopterygii</taxon>
        <taxon>Neopterygii</taxon>
        <taxon>Teleostei</taxon>
        <taxon>Neoteleostei</taxon>
        <taxon>Acanthomorphata</taxon>
        <taxon>Eupercaria</taxon>
        <taxon>Perciformes</taxon>
        <taxon>Notothenioidei</taxon>
        <taxon>Nototheniidae</taxon>
        <taxon>Dissostichus</taxon>
    </lineage>
</organism>
<dbReference type="EMBL" id="JAAKFY010000021">
    <property type="protein sequence ID" value="KAF3839127.1"/>
    <property type="molecule type" value="Genomic_DNA"/>
</dbReference>
<feature type="region of interest" description="Disordered" evidence="1">
    <location>
        <begin position="86"/>
        <end position="118"/>
    </location>
</feature>
<feature type="region of interest" description="Disordered" evidence="1">
    <location>
        <begin position="162"/>
        <end position="216"/>
    </location>
</feature>
<sequence>METEILVLHGLISSAGLRKPQGRHLFVKSVEKHLRCRLQSSGGYKELPEPDVHSPQNHFPYPKILQDGAVENFRPQEVQEKVTYAEPLSPPNEQEAETTPVDKEGEEDWNNVGVKPPEEGSVIEPVVSYRVESVLSKEPAFNEDVSQNQFTTPNLTPYHVKMSEEHGGFSDDSERDVTSEIPQNQHAPIEAWVEKSGKARKKSMCGRKGQILKPRR</sequence>
<dbReference type="AlphaFoldDB" id="A0A7J5XRD5"/>
<reference evidence="2 3" key="1">
    <citation type="submission" date="2020-03" db="EMBL/GenBank/DDBJ databases">
        <title>Dissostichus mawsoni Genome sequencing and assembly.</title>
        <authorList>
            <person name="Park H."/>
        </authorList>
    </citation>
    <scope>NUCLEOTIDE SEQUENCE [LARGE SCALE GENOMIC DNA]</scope>
    <source>
        <strain evidence="2">DM0001</strain>
        <tissue evidence="2">Muscle</tissue>
    </source>
</reference>
<evidence type="ECO:0000313" key="3">
    <source>
        <dbReference type="Proteomes" id="UP000518266"/>
    </source>
</evidence>
<gene>
    <name evidence="2" type="ORF">F7725_017844</name>
</gene>
<dbReference type="Proteomes" id="UP000518266">
    <property type="component" value="Unassembled WGS sequence"/>
</dbReference>
<comment type="caution">
    <text evidence="2">The sequence shown here is derived from an EMBL/GenBank/DDBJ whole genome shotgun (WGS) entry which is preliminary data.</text>
</comment>
<keyword evidence="3" id="KW-1185">Reference proteome</keyword>
<dbReference type="OrthoDB" id="8886319at2759"/>
<proteinExistence type="predicted"/>
<protein>
    <submittedName>
        <fullName evidence="2">Uncharacterized protein</fullName>
    </submittedName>
</protein>